<evidence type="ECO:0000256" key="1">
    <source>
        <dbReference type="ARBA" id="ARBA00004123"/>
    </source>
</evidence>
<reference evidence="8" key="1">
    <citation type="journal article" date="2018" name="Nat. Microbiol.">
        <title>Leveraging single-cell genomics to expand the fungal tree of life.</title>
        <authorList>
            <person name="Ahrendt S.R."/>
            <person name="Quandt C.A."/>
            <person name="Ciobanu D."/>
            <person name="Clum A."/>
            <person name="Salamov A."/>
            <person name="Andreopoulos B."/>
            <person name="Cheng J.F."/>
            <person name="Woyke T."/>
            <person name="Pelin A."/>
            <person name="Henrissat B."/>
            <person name="Reynolds N.K."/>
            <person name="Benny G.L."/>
            <person name="Smith M.E."/>
            <person name="James T.Y."/>
            <person name="Grigoriev I.V."/>
        </authorList>
    </citation>
    <scope>NUCLEOTIDE SEQUENCE [LARGE SCALE GENOMIC DNA]</scope>
    <source>
        <strain evidence="8">RSA 468</strain>
    </source>
</reference>
<sequence length="88" mass="9588">MAAPEFPHRVQLEIPFPSEKAASIAAQALAVDRDLSASQISSTFTTEGNQLHVVLEATNLRILRIATNSFFEMIIMVTNTLGEFTPVA</sequence>
<dbReference type="GO" id="GO:0070525">
    <property type="term" value="P:tRNA threonylcarbamoyladenosine metabolic process"/>
    <property type="evidence" value="ECO:0007669"/>
    <property type="project" value="TreeGrafter"/>
</dbReference>
<evidence type="ECO:0000256" key="2">
    <source>
        <dbReference type="ARBA" id="ARBA00004496"/>
    </source>
</evidence>
<organism evidence="7 8">
    <name type="scientific">Dimargaris cristalligena</name>
    <dbReference type="NCBI Taxonomy" id="215637"/>
    <lineage>
        <taxon>Eukaryota</taxon>
        <taxon>Fungi</taxon>
        <taxon>Fungi incertae sedis</taxon>
        <taxon>Zoopagomycota</taxon>
        <taxon>Kickxellomycotina</taxon>
        <taxon>Dimargaritomycetes</taxon>
        <taxon>Dimargaritales</taxon>
        <taxon>Dimargaritaceae</taxon>
        <taxon>Dimargaris</taxon>
    </lineage>
</organism>
<keyword evidence="6" id="KW-0539">Nucleus</keyword>
<evidence type="ECO:0000256" key="6">
    <source>
        <dbReference type="ARBA" id="ARBA00023242"/>
    </source>
</evidence>
<proteinExistence type="inferred from homology"/>
<dbReference type="PANTHER" id="PTHR31283:SF5">
    <property type="entry name" value="EKC_KEOPS COMPLEX SUBUNIT LAGE3"/>
    <property type="match status" value="1"/>
</dbReference>
<dbReference type="EMBL" id="ML002868">
    <property type="protein sequence ID" value="RKP35444.1"/>
    <property type="molecule type" value="Genomic_DNA"/>
</dbReference>
<gene>
    <name evidence="7" type="ORF">BJ085DRAFT_20338</name>
</gene>
<dbReference type="Proteomes" id="UP000268162">
    <property type="component" value="Unassembled WGS sequence"/>
</dbReference>
<evidence type="ECO:0000313" key="7">
    <source>
        <dbReference type="EMBL" id="RKP35444.1"/>
    </source>
</evidence>
<comment type="similarity">
    <text evidence="3">Belongs to the CTAG/PCC1 family.</text>
</comment>
<dbReference type="GO" id="GO:0005737">
    <property type="term" value="C:cytoplasm"/>
    <property type="evidence" value="ECO:0007669"/>
    <property type="project" value="UniProtKB-SubCell"/>
</dbReference>
<evidence type="ECO:0000256" key="5">
    <source>
        <dbReference type="ARBA" id="ARBA00022694"/>
    </source>
</evidence>
<dbReference type="InterPro" id="IPR015419">
    <property type="entry name" value="CTAG/Pcc1"/>
</dbReference>
<dbReference type="PANTHER" id="PTHR31283">
    <property type="entry name" value="EKC/KEOPS COMPLEX SUBUNIT PCC1 FAMILY MEMBER"/>
    <property type="match status" value="1"/>
</dbReference>
<dbReference type="FunFam" id="3.30.310.50:FF:000005">
    <property type="entry name" value="L antigen family member 3"/>
    <property type="match status" value="1"/>
</dbReference>
<name>A0A4P9ZPS6_9FUNG</name>
<keyword evidence="4" id="KW-0963">Cytoplasm</keyword>
<accession>A0A4P9ZPS6</accession>
<evidence type="ECO:0000313" key="8">
    <source>
        <dbReference type="Proteomes" id="UP000268162"/>
    </source>
</evidence>
<protein>
    <submittedName>
        <fullName evidence="7">CTAG/Pcc1 family</fullName>
    </submittedName>
</protein>
<evidence type="ECO:0000256" key="4">
    <source>
        <dbReference type="ARBA" id="ARBA00022490"/>
    </source>
</evidence>
<dbReference type="Gene3D" id="3.30.310.50">
    <property type="entry name" value="Alpha-D-phosphohexomutase, C-terminal domain"/>
    <property type="match status" value="1"/>
</dbReference>
<dbReference type="AlphaFoldDB" id="A0A4P9ZPS6"/>
<evidence type="ECO:0000256" key="3">
    <source>
        <dbReference type="ARBA" id="ARBA00007073"/>
    </source>
</evidence>
<dbReference type="GO" id="GO:0000408">
    <property type="term" value="C:EKC/KEOPS complex"/>
    <property type="evidence" value="ECO:0007669"/>
    <property type="project" value="TreeGrafter"/>
</dbReference>
<keyword evidence="5" id="KW-0819">tRNA processing</keyword>
<dbReference type="Pfam" id="PF09341">
    <property type="entry name" value="Pcc1"/>
    <property type="match status" value="1"/>
</dbReference>
<dbReference type="OrthoDB" id="10025739at2759"/>
<keyword evidence="8" id="KW-1185">Reference proteome</keyword>
<dbReference type="GO" id="GO:0005634">
    <property type="term" value="C:nucleus"/>
    <property type="evidence" value="ECO:0007669"/>
    <property type="project" value="UniProtKB-SubCell"/>
</dbReference>
<dbReference type="GO" id="GO:0008033">
    <property type="term" value="P:tRNA processing"/>
    <property type="evidence" value="ECO:0007669"/>
    <property type="project" value="UniProtKB-KW"/>
</dbReference>
<comment type="subcellular location">
    <subcellularLocation>
        <location evidence="2">Cytoplasm</location>
    </subcellularLocation>
    <subcellularLocation>
        <location evidence="1">Nucleus</location>
    </subcellularLocation>
</comment>